<evidence type="ECO:0000313" key="1">
    <source>
        <dbReference type="EMBL" id="ETS03412.1"/>
    </source>
</evidence>
<dbReference type="Proteomes" id="UP000024376">
    <property type="component" value="Unassembled WGS sequence"/>
</dbReference>
<reference evidence="2" key="1">
    <citation type="journal article" date="2013" name="Ind. Biotechnol.">
        <title>Comparative genomics analysis of Trichoderma reesei strains.</title>
        <authorList>
            <person name="Koike H."/>
            <person name="Aerts A."/>
            <person name="LaButti K."/>
            <person name="Grigoriev I.V."/>
            <person name="Baker S.E."/>
        </authorList>
    </citation>
    <scope>NUCLEOTIDE SEQUENCE [LARGE SCALE GENOMIC DNA]</scope>
    <source>
        <strain evidence="2">ATCC 56765 / BCRC 32924 / NRRL 11460 / Rut C-30</strain>
    </source>
</reference>
<evidence type="ECO:0000313" key="2">
    <source>
        <dbReference type="Proteomes" id="UP000024376"/>
    </source>
</evidence>
<proteinExistence type="predicted"/>
<name>A0A024SGW8_HYPJR</name>
<dbReference type="EMBL" id="KI911143">
    <property type="protein sequence ID" value="ETS03412.1"/>
    <property type="molecule type" value="Genomic_DNA"/>
</dbReference>
<dbReference type="AlphaFoldDB" id="A0A024SGW8"/>
<protein>
    <submittedName>
        <fullName evidence="1">Uncharacterized protein</fullName>
    </submittedName>
</protein>
<dbReference type="HOGENOM" id="CLU_2962566_0_0_1"/>
<accession>A0A024SGW8</accession>
<organism evidence="1 2">
    <name type="scientific">Hypocrea jecorina (strain ATCC 56765 / BCRC 32924 / NRRL 11460 / Rut C-30)</name>
    <name type="common">Trichoderma reesei</name>
    <dbReference type="NCBI Taxonomy" id="1344414"/>
    <lineage>
        <taxon>Eukaryota</taxon>
        <taxon>Fungi</taxon>
        <taxon>Dikarya</taxon>
        <taxon>Ascomycota</taxon>
        <taxon>Pezizomycotina</taxon>
        <taxon>Sordariomycetes</taxon>
        <taxon>Hypocreomycetidae</taxon>
        <taxon>Hypocreales</taxon>
        <taxon>Hypocreaceae</taxon>
        <taxon>Trichoderma</taxon>
    </lineage>
</organism>
<dbReference type="KEGG" id="trr:M419DRAFT_122715"/>
<gene>
    <name evidence="1" type="ORF">M419DRAFT_122715</name>
</gene>
<sequence>MRRVGGSEIQLYYPGLGAEKRASVCAQIERVRLFFGLSCGPLSRVSEAERPGGSDAVLI</sequence>